<dbReference type="InterPro" id="IPR004216">
    <property type="entry name" value="Fuc/Ara_isomerase_C"/>
</dbReference>
<dbReference type="SUPFAM" id="SSF53743">
    <property type="entry name" value="FucI/AraA N-terminal and middle domains"/>
    <property type="match status" value="1"/>
</dbReference>
<name>A0A6B0YUK7_9CHLR</name>
<keyword evidence="4 7" id="KW-0413">Isomerase</keyword>
<dbReference type="EMBL" id="VXRG01000106">
    <property type="protein sequence ID" value="MXY94297.1"/>
    <property type="molecule type" value="Genomic_DNA"/>
</dbReference>
<comment type="caution">
    <text evidence="7">The sequence shown here is derived from an EMBL/GenBank/DDBJ whole genome shotgun (WGS) entry which is preliminary data.</text>
</comment>
<feature type="domain" description="L-arabinose isomerase central" evidence="6">
    <location>
        <begin position="208"/>
        <end position="341"/>
    </location>
</feature>
<evidence type="ECO:0000256" key="4">
    <source>
        <dbReference type="ARBA" id="ARBA00023235"/>
    </source>
</evidence>
<keyword evidence="1" id="KW-0479">Metal-binding</keyword>
<reference evidence="7" key="1">
    <citation type="submission" date="2019-09" db="EMBL/GenBank/DDBJ databases">
        <title>Characterisation of the sponge microbiome using genome-centric metagenomics.</title>
        <authorList>
            <person name="Engelberts J.P."/>
            <person name="Robbins S.J."/>
            <person name="De Goeij J.M."/>
            <person name="Aranda M."/>
            <person name="Bell S.C."/>
            <person name="Webster N.S."/>
        </authorList>
    </citation>
    <scope>NUCLEOTIDE SEQUENCE</scope>
    <source>
        <strain evidence="7">SB0664_bin_27</strain>
    </source>
</reference>
<keyword evidence="5" id="KW-0119">Carbohydrate metabolism</keyword>
<evidence type="ECO:0000256" key="3">
    <source>
        <dbReference type="ARBA" id="ARBA00023211"/>
    </source>
</evidence>
<dbReference type="GO" id="GO:0008733">
    <property type="term" value="F:L-arabinose isomerase activity"/>
    <property type="evidence" value="ECO:0007669"/>
    <property type="project" value="InterPro"/>
</dbReference>
<gene>
    <name evidence="7" type="ORF">F4Y42_12710</name>
</gene>
<dbReference type="CDD" id="cd00578">
    <property type="entry name" value="L-fuc_L-ara-isomerases"/>
    <property type="match status" value="1"/>
</dbReference>
<proteinExistence type="predicted"/>
<evidence type="ECO:0000256" key="5">
    <source>
        <dbReference type="ARBA" id="ARBA00023277"/>
    </source>
</evidence>
<accession>A0A6B0YUK7</accession>
<dbReference type="GO" id="GO:0005829">
    <property type="term" value="C:cytosol"/>
    <property type="evidence" value="ECO:0007669"/>
    <property type="project" value="TreeGrafter"/>
</dbReference>
<dbReference type="Pfam" id="PF24856">
    <property type="entry name" value="AraA_central"/>
    <property type="match status" value="1"/>
</dbReference>
<dbReference type="PANTHER" id="PTHR38464:SF1">
    <property type="entry name" value="L-ARABINOSE ISOMERASE"/>
    <property type="match status" value="1"/>
</dbReference>
<evidence type="ECO:0000256" key="2">
    <source>
        <dbReference type="ARBA" id="ARBA00022935"/>
    </source>
</evidence>
<evidence type="ECO:0000256" key="1">
    <source>
        <dbReference type="ARBA" id="ARBA00022723"/>
    </source>
</evidence>
<evidence type="ECO:0000313" key="7">
    <source>
        <dbReference type="EMBL" id="MXY94297.1"/>
    </source>
</evidence>
<dbReference type="InterPro" id="IPR003762">
    <property type="entry name" value="Lara_isomerase"/>
</dbReference>
<dbReference type="PANTHER" id="PTHR38464">
    <property type="entry name" value="L-ARABINOSE ISOMERASE"/>
    <property type="match status" value="1"/>
</dbReference>
<organism evidence="7">
    <name type="scientific">Caldilineaceae bacterium SB0664_bin_27</name>
    <dbReference type="NCBI Taxonomy" id="2605260"/>
    <lineage>
        <taxon>Bacteria</taxon>
        <taxon>Bacillati</taxon>
        <taxon>Chloroflexota</taxon>
        <taxon>Caldilineae</taxon>
        <taxon>Caldilineales</taxon>
        <taxon>Caldilineaceae</taxon>
    </lineage>
</organism>
<dbReference type="AlphaFoldDB" id="A0A6B0YUK7"/>
<dbReference type="GO" id="GO:0019569">
    <property type="term" value="P:L-arabinose catabolic process to D-xylulose 5-phosphate"/>
    <property type="evidence" value="ECO:0007669"/>
    <property type="project" value="TreeGrafter"/>
</dbReference>
<keyword evidence="3" id="KW-0464">Manganese</keyword>
<dbReference type="InterPro" id="IPR055390">
    <property type="entry name" value="AraA_central"/>
</dbReference>
<protein>
    <submittedName>
        <fullName evidence="7">Arabinose isomerase</fullName>
    </submittedName>
</protein>
<evidence type="ECO:0000259" key="6">
    <source>
        <dbReference type="Pfam" id="PF24856"/>
    </source>
</evidence>
<keyword evidence="2" id="KW-0054">Arabinose catabolism</keyword>
<dbReference type="InterPro" id="IPR009015">
    <property type="entry name" value="Fucose_isomerase_N/cen_sf"/>
</dbReference>
<dbReference type="GO" id="GO:0046872">
    <property type="term" value="F:metal ion binding"/>
    <property type="evidence" value="ECO:0007669"/>
    <property type="project" value="UniProtKB-KW"/>
</dbReference>
<sequence length="487" mass="52991">MSNQRKTVRPRIGIFGIGLGEYWPQFPGLKEQLEGYQARVESRVGQWADVVSAGLVDSAPGGRAAGDLFQREQVDMVYCYVGTYATSSTVLPVVQIPKVPVLVLNLQPSAALDYANTDTKEWLANCCACCVPELSAVFHRCDIDFHVVSGMLEEEEGCEEPARRAWTEIQDWTEAAGAHRTLRRSRMGFLGHTYPGMLDMYSDFTQHHGQLGTHVEILEMCDLAQMVNGVTPADIKAKEEEALAIFDLAEDSPSDPLATRPSSEALDWAYRVAVGLDSLVADFDLDGLTYYYRGLDDNEYEQIAAGFALGCSLLTSRGVPCSGEGDLKNCQVMKIVDTFGAGGSYSEVTAMDFREEFILAGHDGPFHIDIAEGRPLLRGLALYHGKHGGGVGVETQVKHGPVTVLSMTQTRQGNLKLLAAQAESIPGPVLQIGNTDSRLKFSLGPADFINAWCKEGPTHHFALGVGDILPKIEKFASIASLELKVVC</sequence>
<dbReference type="SUPFAM" id="SSF50443">
    <property type="entry name" value="FucI/AraA C-terminal domain-like"/>
    <property type="match status" value="1"/>
</dbReference>